<sequence length="51" mass="5589">MKKRQIVLKDGQCPYCNGTGYFELFLGGSETCDLCSGQGELNKQVEKSVVS</sequence>
<dbReference type="RefSeq" id="WP_275119947.1">
    <property type="nucleotide sequence ID" value="NZ_JAOTPO010000015.1"/>
</dbReference>
<protein>
    <submittedName>
        <fullName evidence="1">YuiA family protein</fullName>
    </submittedName>
</protein>
<dbReference type="SUPFAM" id="SSF57938">
    <property type="entry name" value="DnaJ/Hsp40 cysteine-rich domain"/>
    <property type="match status" value="1"/>
</dbReference>
<accession>A0ABT5VKR9</accession>
<keyword evidence="2" id="KW-1185">Reference proteome</keyword>
<dbReference type="InterPro" id="IPR036410">
    <property type="entry name" value="HSP_DnaJ_Cys-rich_dom_sf"/>
</dbReference>
<evidence type="ECO:0000313" key="1">
    <source>
        <dbReference type="EMBL" id="MDE5415347.1"/>
    </source>
</evidence>
<dbReference type="Proteomes" id="UP001148125">
    <property type="component" value="Unassembled WGS sequence"/>
</dbReference>
<dbReference type="Pfam" id="PF17302">
    <property type="entry name" value="DUF5351"/>
    <property type="match status" value="1"/>
</dbReference>
<dbReference type="InterPro" id="IPR035272">
    <property type="entry name" value="DUF5351"/>
</dbReference>
<name>A0ABT5VKR9_9BACI</name>
<organism evidence="1 2">
    <name type="scientific">Alkalihalobacterium chitinilyticum</name>
    <dbReference type="NCBI Taxonomy" id="2980103"/>
    <lineage>
        <taxon>Bacteria</taxon>
        <taxon>Bacillati</taxon>
        <taxon>Bacillota</taxon>
        <taxon>Bacilli</taxon>
        <taxon>Bacillales</taxon>
        <taxon>Bacillaceae</taxon>
        <taxon>Alkalihalobacterium</taxon>
    </lineage>
</organism>
<proteinExistence type="predicted"/>
<gene>
    <name evidence="1" type="ORF">N7Z68_18465</name>
</gene>
<dbReference type="Gene3D" id="6.20.20.10">
    <property type="match status" value="1"/>
</dbReference>
<dbReference type="EMBL" id="JAOTPO010000015">
    <property type="protein sequence ID" value="MDE5415347.1"/>
    <property type="molecule type" value="Genomic_DNA"/>
</dbReference>
<comment type="caution">
    <text evidence="1">The sequence shown here is derived from an EMBL/GenBank/DDBJ whole genome shotgun (WGS) entry which is preliminary data.</text>
</comment>
<evidence type="ECO:0000313" key="2">
    <source>
        <dbReference type="Proteomes" id="UP001148125"/>
    </source>
</evidence>
<reference evidence="1" key="1">
    <citation type="submission" date="2024-05" db="EMBL/GenBank/DDBJ databases">
        <title>Alkalihalobacillus sp. strain MEB203 novel alkaliphilic bacterium from Lonar Lake, India.</title>
        <authorList>
            <person name="Joshi A."/>
            <person name="Thite S."/>
            <person name="Mengade P."/>
        </authorList>
    </citation>
    <scope>NUCLEOTIDE SEQUENCE</scope>
    <source>
        <strain evidence="1">MEB 203</strain>
    </source>
</reference>